<reference evidence="2 3" key="1">
    <citation type="journal article" date="2018" name="J. Microbiol.">
        <title>Bacillus spongiae sp. nov., isolated from sponge of Jeju Island.</title>
        <authorList>
            <person name="Lee G.E."/>
            <person name="Im W.T."/>
            <person name="Park J.S."/>
        </authorList>
    </citation>
    <scope>NUCLEOTIDE SEQUENCE [LARGE SCALE GENOMIC DNA]</scope>
    <source>
        <strain evidence="2 3">135PIL107-10</strain>
    </source>
</reference>
<keyword evidence="1" id="KW-0472">Membrane</keyword>
<dbReference type="Proteomes" id="UP001312865">
    <property type="component" value="Unassembled WGS sequence"/>
</dbReference>
<comment type="caution">
    <text evidence="2">The sequence shown here is derived from an EMBL/GenBank/DDBJ whole genome shotgun (WGS) entry which is preliminary data.</text>
</comment>
<gene>
    <name evidence="2" type="ORF">WAK64_22225</name>
</gene>
<keyword evidence="3" id="KW-1185">Reference proteome</keyword>
<organism evidence="2 3">
    <name type="scientific">Bacillus spongiae</name>
    <dbReference type="NCBI Taxonomy" id="2683610"/>
    <lineage>
        <taxon>Bacteria</taxon>
        <taxon>Bacillati</taxon>
        <taxon>Bacillota</taxon>
        <taxon>Bacilli</taxon>
        <taxon>Bacillales</taxon>
        <taxon>Bacillaceae</taxon>
        <taxon>Bacillus</taxon>
    </lineage>
</organism>
<evidence type="ECO:0000313" key="2">
    <source>
        <dbReference type="EMBL" id="MEI5909711.1"/>
    </source>
</evidence>
<dbReference type="RefSeq" id="WP_336589155.1">
    <property type="nucleotide sequence ID" value="NZ_JBBAXC010000038.1"/>
</dbReference>
<evidence type="ECO:0000313" key="3">
    <source>
        <dbReference type="Proteomes" id="UP001312865"/>
    </source>
</evidence>
<sequence>MSQEKLLFLLGITSITLAYLPVYPNLTTLIGLFLGITGIILSTIYLRKERTHNRFLKIGRWLCTIGTIMSTYLLLY</sequence>
<feature type="transmembrane region" description="Helical" evidence="1">
    <location>
        <begin position="58"/>
        <end position="75"/>
    </location>
</feature>
<name>A0ABU8HJZ8_9BACI</name>
<dbReference type="EMBL" id="JBBAXC010000038">
    <property type="protein sequence ID" value="MEI5909711.1"/>
    <property type="molecule type" value="Genomic_DNA"/>
</dbReference>
<protein>
    <recommendedName>
        <fullName evidence="4">DUF3953 domain-containing protein</fullName>
    </recommendedName>
</protein>
<keyword evidence="1" id="KW-1133">Transmembrane helix</keyword>
<accession>A0ABU8HJZ8</accession>
<evidence type="ECO:0008006" key="4">
    <source>
        <dbReference type="Google" id="ProtNLM"/>
    </source>
</evidence>
<proteinExistence type="predicted"/>
<evidence type="ECO:0000256" key="1">
    <source>
        <dbReference type="SAM" id="Phobius"/>
    </source>
</evidence>
<keyword evidence="1" id="KW-0812">Transmembrane</keyword>
<feature type="transmembrane region" description="Helical" evidence="1">
    <location>
        <begin position="28"/>
        <end position="46"/>
    </location>
</feature>